<sequence>MAEPLVFLTGLMCDARVFGAQLLEVSADRAVTVAPTSMGERVEQIASDLLDQLPHRFALAGHSMGGIIAMELYSRAPDRVARLCLISTDSLADTPQIAAAREPLIVGAQSGRLDEVMREALPPDVLAPGPNRAGILELVHAMSARQGPDVFVRQMRALQRRPDQQATLRKISVPTLVLCGAQDMLTPVKRHVFMSELIPTATLRVLDEAGHFPTLEAPGAVTEALRDWLTIPH</sequence>
<organism evidence="2 3">
    <name type="scientific">Ruegeria spongiae</name>
    <dbReference type="NCBI Taxonomy" id="2942209"/>
    <lineage>
        <taxon>Bacteria</taxon>
        <taxon>Pseudomonadati</taxon>
        <taxon>Pseudomonadota</taxon>
        <taxon>Alphaproteobacteria</taxon>
        <taxon>Rhodobacterales</taxon>
        <taxon>Roseobacteraceae</taxon>
        <taxon>Ruegeria</taxon>
    </lineage>
</organism>
<dbReference type="RefSeq" id="WP_249710475.1">
    <property type="nucleotide sequence ID" value="NZ_JAMFMB010000015.1"/>
</dbReference>
<dbReference type="Proteomes" id="UP001203880">
    <property type="component" value="Unassembled WGS sequence"/>
</dbReference>
<dbReference type="PANTHER" id="PTHR43798:SF29">
    <property type="entry name" value="AB HYDROLASE-1 DOMAIN-CONTAINING PROTEIN"/>
    <property type="match status" value="1"/>
</dbReference>
<dbReference type="PRINTS" id="PR00111">
    <property type="entry name" value="ABHYDROLASE"/>
</dbReference>
<keyword evidence="3" id="KW-1185">Reference proteome</keyword>
<dbReference type="GO" id="GO:0016787">
    <property type="term" value="F:hydrolase activity"/>
    <property type="evidence" value="ECO:0007669"/>
    <property type="project" value="UniProtKB-KW"/>
</dbReference>
<dbReference type="SUPFAM" id="SSF53474">
    <property type="entry name" value="alpha/beta-Hydrolases"/>
    <property type="match status" value="1"/>
</dbReference>
<dbReference type="Pfam" id="PF12697">
    <property type="entry name" value="Abhydrolase_6"/>
    <property type="match status" value="1"/>
</dbReference>
<reference evidence="2" key="1">
    <citation type="submission" date="2022-05" db="EMBL/GenBank/DDBJ databases">
        <authorList>
            <person name="Park J.-S."/>
        </authorList>
    </citation>
    <scope>NUCLEOTIDE SEQUENCE</scope>
    <source>
        <strain evidence="2">2012CJ41-6</strain>
    </source>
</reference>
<evidence type="ECO:0000259" key="1">
    <source>
        <dbReference type="Pfam" id="PF12697"/>
    </source>
</evidence>
<gene>
    <name evidence="2" type="ORF">M3P21_12975</name>
</gene>
<dbReference type="EMBL" id="JAMFMB010000015">
    <property type="protein sequence ID" value="MCL6284440.1"/>
    <property type="molecule type" value="Genomic_DNA"/>
</dbReference>
<accession>A0ABT0Q3I7</accession>
<evidence type="ECO:0000313" key="2">
    <source>
        <dbReference type="EMBL" id="MCL6284440.1"/>
    </source>
</evidence>
<dbReference type="InterPro" id="IPR050266">
    <property type="entry name" value="AB_hydrolase_sf"/>
</dbReference>
<dbReference type="PANTHER" id="PTHR43798">
    <property type="entry name" value="MONOACYLGLYCEROL LIPASE"/>
    <property type="match status" value="1"/>
</dbReference>
<evidence type="ECO:0000313" key="3">
    <source>
        <dbReference type="Proteomes" id="UP001203880"/>
    </source>
</evidence>
<dbReference type="InterPro" id="IPR029058">
    <property type="entry name" value="AB_hydrolase_fold"/>
</dbReference>
<protein>
    <submittedName>
        <fullName evidence="2">Alpha/beta hydrolase</fullName>
    </submittedName>
</protein>
<comment type="caution">
    <text evidence="2">The sequence shown here is derived from an EMBL/GenBank/DDBJ whole genome shotgun (WGS) entry which is preliminary data.</text>
</comment>
<keyword evidence="2" id="KW-0378">Hydrolase</keyword>
<feature type="domain" description="AB hydrolase-1" evidence="1">
    <location>
        <begin position="6"/>
        <end position="223"/>
    </location>
</feature>
<proteinExistence type="predicted"/>
<name>A0ABT0Q3I7_9RHOB</name>
<dbReference type="Gene3D" id="3.40.50.1820">
    <property type="entry name" value="alpha/beta hydrolase"/>
    <property type="match status" value="1"/>
</dbReference>
<dbReference type="InterPro" id="IPR000073">
    <property type="entry name" value="AB_hydrolase_1"/>
</dbReference>